<dbReference type="RefSeq" id="WP_382391146.1">
    <property type="nucleotide sequence ID" value="NZ_JBHTCQ010000001.1"/>
</dbReference>
<dbReference type="Proteomes" id="UP001596455">
    <property type="component" value="Unassembled WGS sequence"/>
</dbReference>
<keyword evidence="2" id="KW-1185">Reference proteome</keyword>
<proteinExistence type="predicted"/>
<name>A0ABW2Q525_9MICO</name>
<dbReference type="EMBL" id="JBHTCQ010000001">
    <property type="protein sequence ID" value="MFC7404084.1"/>
    <property type="molecule type" value="Genomic_DNA"/>
</dbReference>
<reference evidence="2" key="1">
    <citation type="journal article" date="2019" name="Int. J. Syst. Evol. Microbiol.">
        <title>The Global Catalogue of Microorganisms (GCM) 10K type strain sequencing project: providing services to taxonomists for standard genome sequencing and annotation.</title>
        <authorList>
            <consortium name="The Broad Institute Genomics Platform"/>
            <consortium name="The Broad Institute Genome Sequencing Center for Infectious Disease"/>
            <person name="Wu L."/>
            <person name="Ma J."/>
        </authorList>
    </citation>
    <scope>NUCLEOTIDE SEQUENCE [LARGE SCALE GENOMIC DNA]</scope>
    <source>
        <strain evidence="2">JCM 1490</strain>
    </source>
</reference>
<comment type="caution">
    <text evidence="1">The sequence shown here is derived from an EMBL/GenBank/DDBJ whole genome shotgun (WGS) entry which is preliminary data.</text>
</comment>
<sequence length="318" mass="34768">MRAARTFARCLADLSARAGRRLFEAVPPERLAGSRIVLGAYTLAYLVPRRRMFARVHRTDPVLFAPVGPVRVLRRPLPAPVADALVVAELAAGTAFTLGLWHRVTGPVHACLLLWTVSYRNSWSMIFHSDNTAVLHTLVAGFSPAADAWSVDALVRVRRGRPVPIPDWRYGYPAHVASAVTTVAYWLAGMAKIQGPLGWRWGTGDALRSQVAADGLRKEVLGSSAAPLGKALYPYRAPWTLAAAPSLALELAAPAALLHPRIAQVWVASVFGMHWGIKALMDITFRYQLSGAAYASFVPWDRLAGTARRLAGRRSRRR</sequence>
<evidence type="ECO:0008006" key="3">
    <source>
        <dbReference type="Google" id="ProtNLM"/>
    </source>
</evidence>
<evidence type="ECO:0000313" key="2">
    <source>
        <dbReference type="Proteomes" id="UP001596455"/>
    </source>
</evidence>
<organism evidence="1 2">
    <name type="scientific">Georgenia alba</name>
    <dbReference type="NCBI Taxonomy" id="2233858"/>
    <lineage>
        <taxon>Bacteria</taxon>
        <taxon>Bacillati</taxon>
        <taxon>Actinomycetota</taxon>
        <taxon>Actinomycetes</taxon>
        <taxon>Micrococcales</taxon>
        <taxon>Bogoriellaceae</taxon>
        <taxon>Georgenia</taxon>
    </lineage>
</organism>
<protein>
    <recommendedName>
        <fullName evidence="3">HTTM domain-containing protein</fullName>
    </recommendedName>
</protein>
<accession>A0ABW2Q525</accession>
<evidence type="ECO:0000313" key="1">
    <source>
        <dbReference type="EMBL" id="MFC7404084.1"/>
    </source>
</evidence>
<gene>
    <name evidence="1" type="ORF">ACFQQL_03100</name>
</gene>